<evidence type="ECO:0000313" key="9">
    <source>
        <dbReference type="Proteomes" id="UP000215059"/>
    </source>
</evidence>
<dbReference type="GO" id="GO:0009252">
    <property type="term" value="P:peptidoglycan biosynthetic process"/>
    <property type="evidence" value="ECO:0007669"/>
    <property type="project" value="UniProtKB-UniRule"/>
</dbReference>
<keyword evidence="2 7" id="KW-0812">Transmembrane</keyword>
<organism evidence="8 9">
    <name type="scientific">Fictibacillus aquaticus</name>
    <dbReference type="NCBI Taxonomy" id="2021314"/>
    <lineage>
        <taxon>Bacteria</taxon>
        <taxon>Bacillati</taxon>
        <taxon>Bacillota</taxon>
        <taxon>Bacilli</taxon>
        <taxon>Bacillales</taxon>
        <taxon>Fictibacillaceae</taxon>
        <taxon>Fictibacillus</taxon>
    </lineage>
</organism>
<dbReference type="InterPro" id="IPR003770">
    <property type="entry name" value="MLTG-like"/>
</dbReference>
<comment type="function">
    <text evidence="7">Functions as a peptidoglycan terminase that cleaves nascent peptidoglycan strands endolytically to terminate their elongation.</text>
</comment>
<dbReference type="Gene3D" id="3.30.1490.480">
    <property type="entry name" value="Endolytic murein transglycosylase"/>
    <property type="match status" value="1"/>
</dbReference>
<keyword evidence="9" id="KW-1185">Reference proteome</keyword>
<dbReference type="NCBIfam" id="TIGR00247">
    <property type="entry name" value="endolytic transglycosylase MltG"/>
    <property type="match status" value="1"/>
</dbReference>
<accession>A0A235FB56</accession>
<comment type="caution">
    <text evidence="8">The sequence shown here is derived from an EMBL/GenBank/DDBJ whole genome shotgun (WGS) entry which is preliminary data.</text>
</comment>
<dbReference type="CDD" id="cd08010">
    <property type="entry name" value="MltG_like"/>
    <property type="match status" value="1"/>
</dbReference>
<dbReference type="GO" id="GO:0005886">
    <property type="term" value="C:plasma membrane"/>
    <property type="evidence" value="ECO:0007669"/>
    <property type="project" value="UniProtKB-UniRule"/>
</dbReference>
<evidence type="ECO:0000256" key="6">
    <source>
        <dbReference type="ARBA" id="ARBA00023316"/>
    </source>
</evidence>
<dbReference type="GO" id="GO:0008932">
    <property type="term" value="F:lytic endotransglycosylase activity"/>
    <property type="evidence" value="ECO:0007669"/>
    <property type="project" value="UniProtKB-UniRule"/>
</dbReference>
<evidence type="ECO:0000256" key="3">
    <source>
        <dbReference type="ARBA" id="ARBA00022989"/>
    </source>
</evidence>
<comment type="similarity">
    <text evidence="7">Belongs to the transglycosylase MltG family.</text>
</comment>
<evidence type="ECO:0000256" key="4">
    <source>
        <dbReference type="ARBA" id="ARBA00023136"/>
    </source>
</evidence>
<dbReference type="OrthoDB" id="9814591at2"/>
<protein>
    <recommendedName>
        <fullName evidence="7">Endolytic murein transglycosylase</fullName>
        <ecNumber evidence="7">4.2.2.29</ecNumber>
    </recommendedName>
    <alternativeName>
        <fullName evidence="7">Peptidoglycan lytic transglycosylase</fullName>
    </alternativeName>
    <alternativeName>
        <fullName evidence="7">Peptidoglycan polymerization terminase</fullName>
    </alternativeName>
</protein>
<feature type="site" description="Important for catalytic activity" evidence="7">
    <location>
        <position position="220"/>
    </location>
</feature>
<evidence type="ECO:0000256" key="7">
    <source>
        <dbReference type="HAMAP-Rule" id="MF_02065"/>
    </source>
</evidence>
<dbReference type="Proteomes" id="UP000215059">
    <property type="component" value="Unassembled WGS sequence"/>
</dbReference>
<evidence type="ECO:0000313" key="8">
    <source>
        <dbReference type="EMBL" id="OYD58244.1"/>
    </source>
</evidence>
<sequence length="336" mass="38119">MRRRTAWFILLAGFVFAAIYVWTLLPGETRSEEITITVHKEDDLYDIAGVLEQKDIIKSRQLFYVYGKLQSGGKEIVKGRHTLFKDASYRELYIDLKTKAKERKGIELVISEGHTSRQIGEKIQSLGIADKHAFQKAVRSAGTLTSEQSEKLQLPDDKNGTIPVLEGYLYPGTYYFKEKTEAAEIVRQAVERFLENTKKLNINKERLNDVVIIASIVQKEALLDQERLVIAGVFQNRIKKGQKLQSCATVQYLLQKPKARLRIADLKVRSPYNTYLNKGLPPTAISNPGYESLKGAARPARHGYFYFVAKQDGSGSHYFSSTYEQHQNYTSLGGND</sequence>
<dbReference type="RefSeq" id="WP_094252385.1">
    <property type="nucleotide sequence ID" value="NZ_JBHLXL010000001.1"/>
</dbReference>
<proteinExistence type="inferred from homology"/>
<dbReference type="HAMAP" id="MF_02065">
    <property type="entry name" value="MltG"/>
    <property type="match status" value="1"/>
</dbReference>
<dbReference type="EC" id="4.2.2.29" evidence="7"/>
<name>A0A235FB56_9BACL</name>
<dbReference type="Pfam" id="PF02618">
    <property type="entry name" value="YceG"/>
    <property type="match status" value="1"/>
</dbReference>
<keyword evidence="3 7" id="KW-1133">Transmembrane helix</keyword>
<dbReference type="GO" id="GO:0071555">
    <property type="term" value="P:cell wall organization"/>
    <property type="evidence" value="ECO:0007669"/>
    <property type="project" value="UniProtKB-KW"/>
</dbReference>
<reference evidence="8 9" key="1">
    <citation type="submission" date="2017-07" db="EMBL/GenBank/DDBJ databases">
        <title>Fictibacillus sp. nov. GDSW-R2A3 Genome sequencing and assembly.</title>
        <authorList>
            <person name="Mayilraj S."/>
        </authorList>
    </citation>
    <scope>NUCLEOTIDE SEQUENCE [LARGE SCALE GENOMIC DNA]</scope>
    <source>
        <strain evidence="8 9">GDSW-R2A3</strain>
    </source>
</reference>
<evidence type="ECO:0000256" key="5">
    <source>
        <dbReference type="ARBA" id="ARBA00023239"/>
    </source>
</evidence>
<evidence type="ECO:0000256" key="2">
    <source>
        <dbReference type="ARBA" id="ARBA00022692"/>
    </source>
</evidence>
<gene>
    <name evidence="7" type="primary">mltG</name>
    <name evidence="8" type="ORF">CGZ90_10205</name>
</gene>
<comment type="catalytic activity">
    <reaction evidence="7">
        <text>a peptidoglycan chain = a peptidoglycan chain with N-acetyl-1,6-anhydromuramyl-[peptide] at the reducing end + a peptidoglycan chain with N-acetylglucosamine at the non-reducing end.</text>
        <dbReference type="EC" id="4.2.2.29"/>
    </reaction>
</comment>
<dbReference type="PANTHER" id="PTHR30518">
    <property type="entry name" value="ENDOLYTIC MUREIN TRANSGLYCOSYLASE"/>
    <property type="match status" value="1"/>
</dbReference>
<dbReference type="PANTHER" id="PTHR30518:SF2">
    <property type="entry name" value="ENDOLYTIC MUREIN TRANSGLYCOSYLASE"/>
    <property type="match status" value="1"/>
</dbReference>
<keyword evidence="5 7" id="KW-0456">Lyase</keyword>
<keyword evidence="6 7" id="KW-0961">Cell wall biogenesis/degradation</keyword>
<keyword evidence="4 7" id="KW-0472">Membrane</keyword>
<dbReference type="AlphaFoldDB" id="A0A235FB56"/>
<keyword evidence="1 7" id="KW-1003">Cell membrane</keyword>
<evidence type="ECO:0000256" key="1">
    <source>
        <dbReference type="ARBA" id="ARBA00022475"/>
    </source>
</evidence>
<dbReference type="EMBL" id="NOII01000002">
    <property type="protein sequence ID" value="OYD58244.1"/>
    <property type="molecule type" value="Genomic_DNA"/>
</dbReference>
<dbReference type="Gene3D" id="3.30.160.60">
    <property type="entry name" value="Classic Zinc Finger"/>
    <property type="match status" value="1"/>
</dbReference>